<dbReference type="Gene3D" id="1.20.120.330">
    <property type="entry name" value="Nucleotidyltransferases domain 2"/>
    <property type="match status" value="2"/>
</dbReference>
<dbReference type="PANTHER" id="PTHR30621">
    <property type="entry name" value="GLUTAMINE SYNTHETASE ADENYLYLTRANSFERASE"/>
    <property type="match status" value="1"/>
</dbReference>
<dbReference type="Pfam" id="PF08335">
    <property type="entry name" value="GlnD_UR_UTase"/>
    <property type="match status" value="2"/>
</dbReference>
<keyword evidence="4" id="KW-0067">ATP-binding</keyword>
<keyword evidence="3" id="KW-0547">Nucleotide-binding</keyword>
<dbReference type="Gene3D" id="3.30.460.10">
    <property type="entry name" value="Beta Polymerase, domain 2"/>
    <property type="match status" value="2"/>
</dbReference>
<dbReference type="InterPro" id="IPR023057">
    <property type="entry name" value="GlnE"/>
</dbReference>
<proteinExistence type="predicted"/>
<feature type="domain" description="PII-uridylyltransferase/Glutamine-synthetase adenylyltransferase" evidence="8">
    <location>
        <begin position="791"/>
        <end position="876"/>
    </location>
</feature>
<dbReference type="PANTHER" id="PTHR30621:SF0">
    <property type="entry name" value="BIFUNCTIONAL GLUTAMINE SYNTHETASE ADENYLYLTRANSFERASE_ADENYLYL-REMOVING ENZYME"/>
    <property type="match status" value="1"/>
</dbReference>
<dbReference type="EMBL" id="JBHUDD010000156">
    <property type="protein sequence ID" value="MFD1511257.1"/>
    <property type="molecule type" value="Genomic_DNA"/>
</dbReference>
<reference evidence="10" key="1">
    <citation type="journal article" date="2019" name="Int. J. Syst. Evol. Microbiol.">
        <title>The Global Catalogue of Microorganisms (GCM) 10K type strain sequencing project: providing services to taxonomists for standard genome sequencing and annotation.</title>
        <authorList>
            <consortium name="The Broad Institute Genomics Platform"/>
            <consortium name="The Broad Institute Genome Sequencing Center for Infectious Disease"/>
            <person name="Wu L."/>
            <person name="Ma J."/>
        </authorList>
    </citation>
    <scope>NUCLEOTIDE SEQUENCE [LARGE SCALE GENOMIC DNA]</scope>
    <source>
        <strain evidence="10">CGMCC 1.12477</strain>
    </source>
</reference>
<dbReference type="InterPro" id="IPR005190">
    <property type="entry name" value="GlnE_rpt_dom"/>
</dbReference>
<accession>A0ABW4EJ90</accession>
<dbReference type="Proteomes" id="UP001597186">
    <property type="component" value="Unassembled WGS sequence"/>
</dbReference>
<evidence type="ECO:0000256" key="3">
    <source>
        <dbReference type="ARBA" id="ARBA00022741"/>
    </source>
</evidence>
<evidence type="ECO:0000259" key="7">
    <source>
        <dbReference type="Pfam" id="PF03710"/>
    </source>
</evidence>
<dbReference type="SUPFAM" id="SSF81593">
    <property type="entry name" value="Nucleotidyltransferase substrate binding subunit/domain"/>
    <property type="match status" value="2"/>
</dbReference>
<evidence type="ECO:0000259" key="8">
    <source>
        <dbReference type="Pfam" id="PF08335"/>
    </source>
</evidence>
<protein>
    <submittedName>
        <fullName evidence="9">Glutamine-synthetase adenylyltransferase</fullName>
    </submittedName>
</protein>
<evidence type="ECO:0000256" key="4">
    <source>
        <dbReference type="ARBA" id="ARBA00022840"/>
    </source>
</evidence>
<evidence type="ECO:0000256" key="6">
    <source>
        <dbReference type="ARBA" id="ARBA00023268"/>
    </source>
</evidence>
<sequence length="927" mass="100072">MTLVSRITRLPIPYDPDRGAEARAAVPALEGDLAKLVEGAGGCSPYLKSLIEKEAAWLPSALDDPESALEAVFADVDAAAPDVLPTVLRQAKRRVALLTALADLAGVWPLMQVTGALTRLADLATHAAMRACVGAEIRRGKLPGATQDDIETAGGMVAIAMGKMGAGELNYSSDIDMICLFDETRFDQDDWHEARTSFVRATRKMTAMLSDMTADGYVFRTDLRLRPDPAVTPVCMAMAAAETYYESLGRTWERAAYIKARACAGDIAAGEGFLKTLTPFVFRKHLDFAAIQDAHDMRLAIREHKGLGGPITLPRHNMKLGRGGIREIEFFTQTRQLIAGGRDPELRVRGTLDGLRVLADKGWVPEDAAEILADHYVAHREVEHRLQMVGDAQTHDLPGSEDGFARLACFMGRDLSEVKADLHRRLTEVHDLTESFFAPDDSGPPLPDAHGFNTEIIDRWKSYPALRSARAVEIFERLKPDLLDRLGRTAKPDEAILALDGFLAGLPAGVQLFSLFEANPQLIDLLVDIVGTAPALAAHLSRNSGVFDAVIGGDFFSEWPGMAALRDELAEHVAQEADYERKLDAARRWAKEWHFRVGVHHLRGLICATRAGAQYADLAEACLSALYPVVVAQFALKHGDPPGRGAAVLGMGSLGAARLNAASDLDLIVIYDAAGVEASDGRRSLPARTYYARMTQAMVTAVTALMAEGRLYEVDMRLRPSGTQGPVATSLASFETYQKEEAWVWEHLALTRARAVAGDADVAADVEAVRCAVLTASQDRAKVLKEVAEMRARVAAAKPQQGPWDAKLGPGRLQDVELVAQAASLLGGGTDRSIEAGLDHAVRIGWLESDAAQALDAAHGLCWQVQAVSRLLSDKPFDPDRTGEGGCAMMLRETGCDDLTTLGRHLNDSCARAGQVIDAALKPEAGG</sequence>
<dbReference type="RefSeq" id="WP_379918267.1">
    <property type="nucleotide sequence ID" value="NZ_JBHUDD010000156.1"/>
</dbReference>
<dbReference type="CDD" id="cd05401">
    <property type="entry name" value="NT_GlnE_GlnD_like"/>
    <property type="match status" value="2"/>
</dbReference>
<dbReference type="InterPro" id="IPR043519">
    <property type="entry name" value="NT_sf"/>
</dbReference>
<feature type="domain" description="PII-uridylyltransferase/Glutamine-synthetase adenylyltransferase" evidence="8">
    <location>
        <begin position="304"/>
        <end position="437"/>
    </location>
</feature>
<evidence type="ECO:0000256" key="1">
    <source>
        <dbReference type="ARBA" id="ARBA00022679"/>
    </source>
</evidence>
<dbReference type="GO" id="GO:0016779">
    <property type="term" value="F:nucleotidyltransferase activity"/>
    <property type="evidence" value="ECO:0007669"/>
    <property type="project" value="UniProtKB-KW"/>
</dbReference>
<dbReference type="Pfam" id="PF03710">
    <property type="entry name" value="GlnE"/>
    <property type="match status" value="2"/>
</dbReference>
<keyword evidence="10" id="KW-1185">Reference proteome</keyword>
<dbReference type="InterPro" id="IPR013546">
    <property type="entry name" value="PII_UdlTrfase/GS_AdlTrfase"/>
</dbReference>
<keyword evidence="2 9" id="KW-0548">Nucleotidyltransferase</keyword>
<feature type="domain" description="Glutamate-ammonia ligase adenylyltransferase repeated" evidence="7">
    <location>
        <begin position="46"/>
        <end position="275"/>
    </location>
</feature>
<evidence type="ECO:0000256" key="2">
    <source>
        <dbReference type="ARBA" id="ARBA00022695"/>
    </source>
</evidence>
<dbReference type="SUPFAM" id="SSF81301">
    <property type="entry name" value="Nucleotidyltransferase"/>
    <property type="match status" value="2"/>
</dbReference>
<evidence type="ECO:0000256" key="5">
    <source>
        <dbReference type="ARBA" id="ARBA00022842"/>
    </source>
</evidence>
<evidence type="ECO:0000313" key="9">
    <source>
        <dbReference type="EMBL" id="MFD1511257.1"/>
    </source>
</evidence>
<keyword evidence="5" id="KW-0460">Magnesium</keyword>
<feature type="domain" description="Glutamate-ammonia ligase adenylyltransferase repeated" evidence="7">
    <location>
        <begin position="525"/>
        <end position="767"/>
    </location>
</feature>
<organism evidence="9 10">
    <name type="scientific">Lacimonas salitolerans</name>
    <dbReference type="NCBI Taxonomy" id="1323750"/>
    <lineage>
        <taxon>Bacteria</taxon>
        <taxon>Pseudomonadati</taxon>
        <taxon>Pseudomonadota</taxon>
        <taxon>Alphaproteobacteria</taxon>
        <taxon>Rhodobacterales</taxon>
        <taxon>Paracoccaceae</taxon>
        <taxon>Lacimonas</taxon>
    </lineage>
</organism>
<keyword evidence="1" id="KW-0808">Transferase</keyword>
<gene>
    <name evidence="9" type="ORF">ACFTOW_17890</name>
</gene>
<name>A0ABW4EJ90_9RHOB</name>
<keyword evidence="6" id="KW-0511">Multifunctional enzyme</keyword>
<evidence type="ECO:0000313" key="10">
    <source>
        <dbReference type="Proteomes" id="UP001597186"/>
    </source>
</evidence>
<comment type="caution">
    <text evidence="9">The sequence shown here is derived from an EMBL/GenBank/DDBJ whole genome shotgun (WGS) entry which is preliminary data.</text>
</comment>